<gene>
    <name evidence="3" type="ORF">FJQ54_06215</name>
</gene>
<dbReference type="CDD" id="cd02969">
    <property type="entry name" value="PRX_like1"/>
    <property type="match status" value="1"/>
</dbReference>
<evidence type="ECO:0000256" key="1">
    <source>
        <dbReference type="SAM" id="SignalP"/>
    </source>
</evidence>
<evidence type="ECO:0000259" key="2">
    <source>
        <dbReference type="PROSITE" id="PS51352"/>
    </source>
</evidence>
<dbReference type="SUPFAM" id="SSF52833">
    <property type="entry name" value="Thioredoxin-like"/>
    <property type="match status" value="1"/>
</dbReference>
<comment type="caution">
    <text evidence="3">The sequence shown here is derived from an EMBL/GenBank/DDBJ whole genome shotgun (WGS) entry which is preliminary data.</text>
</comment>
<reference evidence="3 4" key="1">
    <citation type="submission" date="2019-06" db="EMBL/GenBank/DDBJ databases">
        <authorList>
            <person name="Lee I."/>
            <person name="Jang G.I."/>
            <person name="Hwang C.Y."/>
        </authorList>
    </citation>
    <scope>NUCLEOTIDE SEQUENCE [LARGE SCALE GENOMIC DNA]</scope>
    <source>
        <strain evidence="3 4">PAMC 28131</strain>
    </source>
</reference>
<accession>A0A501XPY8</accession>
<dbReference type="Pfam" id="PF00578">
    <property type="entry name" value="AhpC-TSA"/>
    <property type="match status" value="1"/>
</dbReference>
<organism evidence="3 4">
    <name type="scientific">Sandaracinobacter neustonicus</name>
    <dbReference type="NCBI Taxonomy" id="1715348"/>
    <lineage>
        <taxon>Bacteria</taxon>
        <taxon>Pseudomonadati</taxon>
        <taxon>Pseudomonadota</taxon>
        <taxon>Alphaproteobacteria</taxon>
        <taxon>Sphingomonadales</taxon>
        <taxon>Sphingosinicellaceae</taxon>
        <taxon>Sandaracinobacter</taxon>
    </lineage>
</organism>
<dbReference type="OrthoDB" id="9809746at2"/>
<dbReference type="PANTHER" id="PTHR43640">
    <property type="entry name" value="OS07G0260300 PROTEIN"/>
    <property type="match status" value="1"/>
</dbReference>
<dbReference type="InterPro" id="IPR036249">
    <property type="entry name" value="Thioredoxin-like_sf"/>
</dbReference>
<dbReference type="InterPro" id="IPR047262">
    <property type="entry name" value="PRX-like1"/>
</dbReference>
<keyword evidence="4" id="KW-1185">Reference proteome</keyword>
<dbReference type="InterPro" id="IPR013766">
    <property type="entry name" value="Thioredoxin_domain"/>
</dbReference>
<dbReference type="InterPro" id="IPR000866">
    <property type="entry name" value="AhpC/TSA"/>
</dbReference>
<evidence type="ECO:0000313" key="3">
    <source>
        <dbReference type="EMBL" id="TPE62314.1"/>
    </source>
</evidence>
<feature type="signal peptide" evidence="1">
    <location>
        <begin position="1"/>
        <end position="18"/>
    </location>
</feature>
<protein>
    <submittedName>
        <fullName evidence="3">Thioredoxin family protein</fullName>
    </submittedName>
</protein>
<proteinExistence type="predicted"/>
<evidence type="ECO:0000313" key="4">
    <source>
        <dbReference type="Proteomes" id="UP000319897"/>
    </source>
</evidence>
<dbReference type="GO" id="GO:0016209">
    <property type="term" value="F:antioxidant activity"/>
    <property type="evidence" value="ECO:0007669"/>
    <property type="project" value="InterPro"/>
</dbReference>
<feature type="domain" description="Thioredoxin" evidence="2">
    <location>
        <begin position="20"/>
        <end position="175"/>
    </location>
</feature>
<feature type="chain" id="PRO_5021309956" evidence="1">
    <location>
        <begin position="19"/>
        <end position="197"/>
    </location>
</feature>
<dbReference type="AlphaFoldDB" id="A0A501XPY8"/>
<dbReference type="Gene3D" id="3.40.30.10">
    <property type="entry name" value="Glutaredoxin"/>
    <property type="match status" value="1"/>
</dbReference>
<dbReference type="Proteomes" id="UP000319897">
    <property type="component" value="Unassembled WGS sequence"/>
</dbReference>
<name>A0A501XPY8_9SPHN</name>
<dbReference type="GO" id="GO:0016491">
    <property type="term" value="F:oxidoreductase activity"/>
    <property type="evidence" value="ECO:0007669"/>
    <property type="project" value="InterPro"/>
</dbReference>
<dbReference type="PANTHER" id="PTHR43640:SF1">
    <property type="entry name" value="THIOREDOXIN-DEPENDENT PEROXIREDOXIN"/>
    <property type="match status" value="1"/>
</dbReference>
<dbReference type="EMBL" id="VFSU01000019">
    <property type="protein sequence ID" value="TPE62314.1"/>
    <property type="molecule type" value="Genomic_DNA"/>
</dbReference>
<dbReference type="PROSITE" id="PS51352">
    <property type="entry name" value="THIOREDOXIN_2"/>
    <property type="match status" value="1"/>
</dbReference>
<sequence>MKPLLAAAALIIAAPALAAAVVGQPAPAFTATDSNGRTVSLSDFKGKPVVLEWTNAECPFVQKYYSGGDMQKLQADARKGGAVWLTINSGAEGNQGHVTGAQANSRMRQQGFQSTAYLLDTDGTIGRAYGARTTPHMFVIAPDGTLAYTGGIDSIPSANPADIARAEPLVTLALADVKAGKPVGTPTSKPYGCSVKY</sequence>
<keyword evidence="1" id="KW-0732">Signal</keyword>